<reference evidence="2" key="2">
    <citation type="submission" date="2023-05" db="EMBL/GenBank/DDBJ databases">
        <authorList>
            <consortium name="Lawrence Berkeley National Laboratory"/>
            <person name="Steindorff A."/>
            <person name="Hensen N."/>
            <person name="Bonometti L."/>
            <person name="Westerberg I."/>
            <person name="Brannstrom I.O."/>
            <person name="Guillou S."/>
            <person name="Cros-Aarteil S."/>
            <person name="Calhoun S."/>
            <person name="Haridas S."/>
            <person name="Kuo A."/>
            <person name="Mondo S."/>
            <person name="Pangilinan J."/>
            <person name="Riley R."/>
            <person name="Labutti K."/>
            <person name="Andreopoulos B."/>
            <person name="Lipzen A."/>
            <person name="Chen C."/>
            <person name="Yanf M."/>
            <person name="Daum C."/>
            <person name="Ng V."/>
            <person name="Clum A."/>
            <person name="Ohm R."/>
            <person name="Martin F."/>
            <person name="Silar P."/>
            <person name="Natvig D."/>
            <person name="Lalanne C."/>
            <person name="Gautier V."/>
            <person name="Ament-Velasquez S.L."/>
            <person name="Kruys A."/>
            <person name="Hutchinson M.I."/>
            <person name="Powell A.J."/>
            <person name="Barry K."/>
            <person name="Miller A.N."/>
            <person name="Grigoriev I.V."/>
            <person name="Debuchy R."/>
            <person name="Gladieux P."/>
            <person name="Thoren M.H."/>
            <person name="Johannesson H."/>
        </authorList>
    </citation>
    <scope>NUCLEOTIDE SEQUENCE</scope>
    <source>
        <strain evidence="2">CBS 141.50</strain>
    </source>
</reference>
<dbReference type="AlphaFoldDB" id="A0AAN6ZJR7"/>
<dbReference type="InterPro" id="IPR051678">
    <property type="entry name" value="AGP_Transferase"/>
</dbReference>
<evidence type="ECO:0000313" key="3">
    <source>
        <dbReference type="Proteomes" id="UP001302676"/>
    </source>
</evidence>
<evidence type="ECO:0000259" key="1">
    <source>
        <dbReference type="Pfam" id="PF01636"/>
    </source>
</evidence>
<dbReference type="PANTHER" id="PTHR21310">
    <property type="entry name" value="AMINOGLYCOSIDE PHOSPHOTRANSFERASE-RELATED-RELATED"/>
    <property type="match status" value="1"/>
</dbReference>
<feature type="domain" description="Aminoglycoside phosphotransferase" evidence="1">
    <location>
        <begin position="137"/>
        <end position="334"/>
    </location>
</feature>
<name>A0AAN6ZJR7_9PEZI</name>
<comment type="caution">
    <text evidence="2">The sequence shown here is derived from an EMBL/GenBank/DDBJ whole genome shotgun (WGS) entry which is preliminary data.</text>
</comment>
<protein>
    <submittedName>
        <fullName evidence="2">Kinase-like domain-containing protein</fullName>
    </submittedName>
</protein>
<accession>A0AAN6ZJR7</accession>
<dbReference type="InterPro" id="IPR011009">
    <property type="entry name" value="Kinase-like_dom_sf"/>
</dbReference>
<dbReference type="GO" id="GO:0016301">
    <property type="term" value="F:kinase activity"/>
    <property type="evidence" value="ECO:0007669"/>
    <property type="project" value="UniProtKB-KW"/>
</dbReference>
<dbReference type="RefSeq" id="XP_062635216.1">
    <property type="nucleotide sequence ID" value="XM_062784335.1"/>
</dbReference>
<proteinExistence type="predicted"/>
<dbReference type="Pfam" id="PF01636">
    <property type="entry name" value="APH"/>
    <property type="match status" value="1"/>
</dbReference>
<dbReference type="EMBL" id="MU853605">
    <property type="protein sequence ID" value="KAK4141845.1"/>
    <property type="molecule type" value="Genomic_DNA"/>
</dbReference>
<keyword evidence="2" id="KW-0808">Transferase</keyword>
<dbReference type="Proteomes" id="UP001302676">
    <property type="component" value="Unassembled WGS sequence"/>
</dbReference>
<dbReference type="PANTHER" id="PTHR21310:SF58">
    <property type="entry name" value="AMINOGLYCOSIDE PHOSPHOTRANSFERASE DOMAIN-CONTAINING PROTEIN"/>
    <property type="match status" value="1"/>
</dbReference>
<reference evidence="2" key="1">
    <citation type="journal article" date="2023" name="Mol. Phylogenet. Evol.">
        <title>Genome-scale phylogeny and comparative genomics of the fungal order Sordariales.</title>
        <authorList>
            <person name="Hensen N."/>
            <person name="Bonometti L."/>
            <person name="Westerberg I."/>
            <person name="Brannstrom I.O."/>
            <person name="Guillou S."/>
            <person name="Cros-Aarteil S."/>
            <person name="Calhoun S."/>
            <person name="Haridas S."/>
            <person name="Kuo A."/>
            <person name="Mondo S."/>
            <person name="Pangilinan J."/>
            <person name="Riley R."/>
            <person name="LaButti K."/>
            <person name="Andreopoulos B."/>
            <person name="Lipzen A."/>
            <person name="Chen C."/>
            <person name="Yan M."/>
            <person name="Daum C."/>
            <person name="Ng V."/>
            <person name="Clum A."/>
            <person name="Steindorff A."/>
            <person name="Ohm R.A."/>
            <person name="Martin F."/>
            <person name="Silar P."/>
            <person name="Natvig D.O."/>
            <person name="Lalanne C."/>
            <person name="Gautier V."/>
            <person name="Ament-Velasquez S.L."/>
            <person name="Kruys A."/>
            <person name="Hutchinson M.I."/>
            <person name="Powell A.J."/>
            <person name="Barry K."/>
            <person name="Miller A.N."/>
            <person name="Grigoriev I.V."/>
            <person name="Debuchy R."/>
            <person name="Gladieux P."/>
            <person name="Hiltunen Thoren M."/>
            <person name="Johannesson H."/>
        </authorList>
    </citation>
    <scope>NUCLEOTIDE SEQUENCE</scope>
    <source>
        <strain evidence="2">CBS 141.50</strain>
    </source>
</reference>
<dbReference type="SUPFAM" id="SSF56112">
    <property type="entry name" value="Protein kinase-like (PK-like)"/>
    <property type="match status" value="1"/>
</dbReference>
<dbReference type="Gene3D" id="3.90.1200.10">
    <property type="match status" value="1"/>
</dbReference>
<organism evidence="2 3">
    <name type="scientific">Dichotomopilus funicola</name>
    <dbReference type="NCBI Taxonomy" id="1934379"/>
    <lineage>
        <taxon>Eukaryota</taxon>
        <taxon>Fungi</taxon>
        <taxon>Dikarya</taxon>
        <taxon>Ascomycota</taxon>
        <taxon>Pezizomycotina</taxon>
        <taxon>Sordariomycetes</taxon>
        <taxon>Sordariomycetidae</taxon>
        <taxon>Sordariales</taxon>
        <taxon>Chaetomiaceae</taxon>
        <taxon>Dichotomopilus</taxon>
    </lineage>
</organism>
<keyword evidence="2" id="KW-0418">Kinase</keyword>
<keyword evidence="3" id="KW-1185">Reference proteome</keyword>
<gene>
    <name evidence="2" type="ORF">C8A04DRAFT_38754</name>
</gene>
<evidence type="ECO:0000313" key="2">
    <source>
        <dbReference type="EMBL" id="KAK4141845.1"/>
    </source>
</evidence>
<dbReference type="InterPro" id="IPR002575">
    <property type="entry name" value="Aminoglycoside_PTrfase"/>
</dbReference>
<sequence length="386" mass="43934">MALKEESTAAQESSAKVLLGLEKALWKDPEADLIGILSSSYPQQLKSFKEADSRPSTTPLPLPHYDIRSKLRTTDTATIVRQLSPELQDLLGHDDEQLSEAVIKLLDKSEVLYKSVWAASCMVFRVSDGIVAKVTVEEHLTAEYRTLPYLQEHLPHFPAPRLHGVIRIRQYGLLFTSFVSGLDLEKAWPQLDDVQKRSVSAQLDKLLVELRSLPFPPNTPLGGLEGLGCKDARRGIRISSKPILDVSQFDDFIFAGSKWASPMYTQFLRSLVPTSPTKVVFTHGDIRPANIMVRQDEEGSWTVVAIIDWESSGFYPEHWECVKMTNNLTPRDEDDWYLWLPESFSPRRFPVRWLIDSIWDRNMENSYMGIFFIACVESFRTSNIIS</sequence>
<dbReference type="GeneID" id="87820948"/>